<reference evidence="6" key="1">
    <citation type="submission" date="2016-10" db="EMBL/GenBank/DDBJ databases">
        <authorList>
            <person name="Varghese N."/>
        </authorList>
    </citation>
    <scope>NUCLEOTIDE SEQUENCE [LARGE SCALE GENOMIC DNA]</scope>
    <source>
        <strain evidence="6">DSM 12489</strain>
    </source>
</reference>
<dbReference type="Pfam" id="PF14278">
    <property type="entry name" value="TetR_C_8"/>
    <property type="match status" value="1"/>
</dbReference>
<reference evidence="4" key="3">
    <citation type="submission" date="2023-02" db="EMBL/GenBank/DDBJ databases">
        <title>Proposal of a novel subspecies: Alicyclobacillus hesperidum subspecies aegle.</title>
        <authorList>
            <person name="Goto K."/>
            <person name="Fujii T."/>
            <person name="Yasui K."/>
            <person name="Mochida K."/>
            <person name="Kato-Tanaka Y."/>
            <person name="Morohoshi S."/>
            <person name="An S.Y."/>
            <person name="Kasai H."/>
            <person name="Yokota A."/>
        </authorList>
    </citation>
    <scope>NUCLEOTIDE SEQUENCE</scope>
    <source>
        <strain evidence="4">DSM 12766</strain>
    </source>
</reference>
<keyword evidence="6" id="KW-1185">Reference proteome</keyword>
<dbReference type="Pfam" id="PF00440">
    <property type="entry name" value="TetR_N"/>
    <property type="match status" value="1"/>
</dbReference>
<dbReference type="Gene3D" id="1.10.357.10">
    <property type="entry name" value="Tetracycline Repressor, domain 2"/>
    <property type="match status" value="1"/>
</dbReference>
<evidence type="ECO:0000256" key="2">
    <source>
        <dbReference type="PROSITE-ProRule" id="PRU00335"/>
    </source>
</evidence>
<dbReference type="InterPro" id="IPR009057">
    <property type="entry name" value="Homeodomain-like_sf"/>
</dbReference>
<accession>A0A1H2VNF6</accession>
<dbReference type="PROSITE" id="PS50977">
    <property type="entry name" value="HTH_TETR_2"/>
    <property type="match status" value="1"/>
</dbReference>
<dbReference type="AlphaFoldDB" id="A0A1H2VNF6"/>
<dbReference type="InterPro" id="IPR039532">
    <property type="entry name" value="TetR_C_Firmicutes"/>
</dbReference>
<dbReference type="GO" id="GO:0003677">
    <property type="term" value="F:DNA binding"/>
    <property type="evidence" value="ECO:0007669"/>
    <property type="project" value="UniProtKB-UniRule"/>
</dbReference>
<evidence type="ECO:0000313" key="5">
    <source>
        <dbReference type="EMBL" id="SDW69836.1"/>
    </source>
</evidence>
<evidence type="ECO:0000256" key="1">
    <source>
        <dbReference type="ARBA" id="ARBA00023125"/>
    </source>
</evidence>
<evidence type="ECO:0000259" key="3">
    <source>
        <dbReference type="PROSITE" id="PS50977"/>
    </source>
</evidence>
<keyword evidence="1 2" id="KW-0238">DNA-binding</keyword>
<dbReference type="EMBL" id="FNOJ01000011">
    <property type="protein sequence ID" value="SDW69836.1"/>
    <property type="molecule type" value="Genomic_DNA"/>
</dbReference>
<feature type="domain" description="HTH tetR-type" evidence="3">
    <location>
        <begin position="6"/>
        <end position="66"/>
    </location>
</feature>
<dbReference type="InterPro" id="IPR001647">
    <property type="entry name" value="HTH_TetR"/>
</dbReference>
<proteinExistence type="predicted"/>
<dbReference type="STRING" id="89784.SAMN04489725_11193"/>
<dbReference type="SUPFAM" id="SSF46689">
    <property type="entry name" value="Homeodomain-like"/>
    <property type="match status" value="1"/>
</dbReference>
<organism evidence="5 6">
    <name type="scientific">Alicyclobacillus hesperidum</name>
    <dbReference type="NCBI Taxonomy" id="89784"/>
    <lineage>
        <taxon>Bacteria</taxon>
        <taxon>Bacillati</taxon>
        <taxon>Bacillota</taxon>
        <taxon>Bacilli</taxon>
        <taxon>Bacillales</taxon>
        <taxon>Alicyclobacillaceae</taxon>
        <taxon>Alicyclobacillus</taxon>
    </lineage>
</organism>
<dbReference type="PANTHER" id="PTHR43479">
    <property type="entry name" value="ACREF/ENVCD OPERON REPRESSOR-RELATED"/>
    <property type="match status" value="1"/>
</dbReference>
<name>A0A1H2VNF6_9BACL</name>
<dbReference type="InterPro" id="IPR050624">
    <property type="entry name" value="HTH-type_Tx_Regulator"/>
</dbReference>
<evidence type="ECO:0000313" key="4">
    <source>
        <dbReference type="EMBL" id="GLV12981.1"/>
    </source>
</evidence>
<gene>
    <name evidence="4" type="ORF">Heshes_06650</name>
    <name evidence="5" type="ORF">SAMN04489725_11193</name>
</gene>
<protein>
    <submittedName>
        <fullName evidence="5">DNA-binding transcriptional regulator, AcrR family</fullName>
    </submittedName>
    <submittedName>
        <fullName evidence="4">TetR family transcriptional regulator</fullName>
    </submittedName>
</protein>
<dbReference type="PANTHER" id="PTHR43479:SF23">
    <property type="entry name" value="HTH TETR-TYPE DOMAIN-CONTAINING PROTEIN"/>
    <property type="match status" value="1"/>
</dbReference>
<evidence type="ECO:0000313" key="6">
    <source>
        <dbReference type="Proteomes" id="UP000182589"/>
    </source>
</evidence>
<dbReference type="Proteomes" id="UP000182589">
    <property type="component" value="Unassembled WGS sequence"/>
</dbReference>
<dbReference type="EMBL" id="BSRA01000003">
    <property type="protein sequence ID" value="GLV12981.1"/>
    <property type="molecule type" value="Genomic_DNA"/>
</dbReference>
<reference evidence="5" key="2">
    <citation type="submission" date="2016-10" db="EMBL/GenBank/DDBJ databases">
        <authorList>
            <person name="de Groot N.N."/>
        </authorList>
    </citation>
    <scope>NUCLEOTIDE SEQUENCE [LARGE SCALE GENOMIC DNA]</scope>
    <source>
        <strain evidence="5">DSM 12489</strain>
    </source>
</reference>
<feature type="DNA-binding region" description="H-T-H motif" evidence="2">
    <location>
        <begin position="29"/>
        <end position="48"/>
    </location>
</feature>
<dbReference type="Proteomes" id="UP001157137">
    <property type="component" value="Unassembled WGS sequence"/>
</dbReference>
<sequence>MDRRIAKSRQAMKQALLELMEEKHFDQITVQDIADKADISRKTFYLHYVDKYDLLDRVIEESLEELRAFSESVCEMDWLPATEMCFQYLQNHYAFFSTMLTSKGAPYFRARFLAFEFEAFQEELRRTTGDRPGALQDVMIPFVVHAYVGIVEWWLANGMPYPPKVMAEHVGTLLQALYETPMHRDKIG</sequence>